<keyword evidence="5" id="KW-1185">Reference proteome</keyword>
<dbReference type="EnsemblMetazoa" id="AALFPA23_001308.R38556">
    <property type="protein sequence ID" value="AALFPA23_001308.P38556"/>
    <property type="gene ID" value="AALFPA23_001308"/>
</dbReference>
<dbReference type="InterPro" id="IPR001584">
    <property type="entry name" value="Integrase_cat-core"/>
</dbReference>
<evidence type="ECO:0000256" key="1">
    <source>
        <dbReference type="ARBA" id="ARBA00012493"/>
    </source>
</evidence>
<feature type="compositionally biased region" description="Polar residues" evidence="2">
    <location>
        <begin position="338"/>
        <end position="347"/>
    </location>
</feature>
<reference evidence="4" key="2">
    <citation type="submission" date="2025-05" db="UniProtKB">
        <authorList>
            <consortium name="EnsemblMetazoa"/>
        </authorList>
    </citation>
    <scope>IDENTIFICATION</scope>
    <source>
        <strain evidence="4">Foshan</strain>
    </source>
</reference>
<sequence>MYLLGKNFTIRSDAVSNEFIFNSKHRIGKRAISRAESWALRLQPYTFEVECVPGSSNIADALSRLVEETKPPEPFDDSFEKHLLYKLDAGTMDLSWDEIERKSESDKELSRVRYSLNTGVWENGLQRYEVQANHLRSLGGLVFKDDQIIIPEQLRPRVLQLAHQGHMGIGSTKRILREYFWWPSMSTDAENYVKKCMTCLQLSRKNPPVPLSTRQLPQGPWEILQIDFFTAKEFGQGEFLVIVDIYSRYLHVIEMSSMDAERTNEALNKVFHVWGLPLIIQSDNGPPFQSEKFISTWENKGVRIRKSIPLSPQSNGAVERQNKGIKPEWKKYPHHRSSTVNPIQTDHQQQRVRGRFKTTTPKSFPLVTASFVGLSIDRHSAEMG</sequence>
<name>A0ABM1XNJ3_AEDAL</name>
<dbReference type="InterPro" id="IPR041588">
    <property type="entry name" value="Integrase_H2C2"/>
</dbReference>
<dbReference type="SUPFAM" id="SSF53098">
    <property type="entry name" value="Ribonuclease H-like"/>
    <property type="match status" value="1"/>
</dbReference>
<dbReference type="GeneID" id="134290764"/>
<evidence type="ECO:0000313" key="4">
    <source>
        <dbReference type="EnsemblMetazoa" id="AALFPA23_001308.P38556"/>
    </source>
</evidence>
<organism evidence="4 5">
    <name type="scientific">Aedes albopictus</name>
    <name type="common">Asian tiger mosquito</name>
    <name type="synonym">Stegomyia albopicta</name>
    <dbReference type="NCBI Taxonomy" id="7160"/>
    <lineage>
        <taxon>Eukaryota</taxon>
        <taxon>Metazoa</taxon>
        <taxon>Ecdysozoa</taxon>
        <taxon>Arthropoda</taxon>
        <taxon>Hexapoda</taxon>
        <taxon>Insecta</taxon>
        <taxon>Pterygota</taxon>
        <taxon>Neoptera</taxon>
        <taxon>Endopterygota</taxon>
        <taxon>Diptera</taxon>
        <taxon>Nematocera</taxon>
        <taxon>Culicoidea</taxon>
        <taxon>Culicidae</taxon>
        <taxon>Culicinae</taxon>
        <taxon>Aedini</taxon>
        <taxon>Aedes</taxon>
        <taxon>Stegomyia</taxon>
    </lineage>
</organism>
<feature type="region of interest" description="Disordered" evidence="2">
    <location>
        <begin position="329"/>
        <end position="351"/>
    </location>
</feature>
<feature type="domain" description="Integrase catalytic" evidence="3">
    <location>
        <begin position="216"/>
        <end position="326"/>
    </location>
</feature>
<reference evidence="5" key="1">
    <citation type="journal article" date="2015" name="Proc. Natl. Acad. Sci. U.S.A.">
        <title>Genome sequence of the Asian Tiger mosquito, Aedes albopictus, reveals insights into its biology, genetics, and evolution.</title>
        <authorList>
            <person name="Chen X.G."/>
            <person name="Jiang X."/>
            <person name="Gu J."/>
            <person name="Xu M."/>
            <person name="Wu Y."/>
            <person name="Deng Y."/>
            <person name="Zhang C."/>
            <person name="Bonizzoni M."/>
            <person name="Dermauw W."/>
            <person name="Vontas J."/>
            <person name="Armbruster P."/>
            <person name="Huang X."/>
            <person name="Yang Y."/>
            <person name="Zhang H."/>
            <person name="He W."/>
            <person name="Peng H."/>
            <person name="Liu Y."/>
            <person name="Wu K."/>
            <person name="Chen J."/>
            <person name="Lirakis M."/>
            <person name="Topalis P."/>
            <person name="Van Leeuwen T."/>
            <person name="Hall A.B."/>
            <person name="Jiang X."/>
            <person name="Thorpe C."/>
            <person name="Mueller R.L."/>
            <person name="Sun C."/>
            <person name="Waterhouse R.M."/>
            <person name="Yan G."/>
            <person name="Tu Z.J."/>
            <person name="Fang X."/>
            <person name="James A.A."/>
        </authorList>
    </citation>
    <scope>NUCLEOTIDE SEQUENCE [LARGE SCALE GENOMIC DNA]</scope>
    <source>
        <strain evidence="5">Foshan</strain>
    </source>
</reference>
<dbReference type="Pfam" id="PF00665">
    <property type="entry name" value="rve"/>
    <property type="match status" value="1"/>
</dbReference>
<dbReference type="PROSITE" id="PS50994">
    <property type="entry name" value="INTEGRASE"/>
    <property type="match status" value="1"/>
</dbReference>
<dbReference type="Pfam" id="PF17921">
    <property type="entry name" value="Integrase_H2C2"/>
    <property type="match status" value="1"/>
</dbReference>
<dbReference type="EC" id="2.7.7.49" evidence="1"/>
<dbReference type="Gene3D" id="1.10.340.70">
    <property type="match status" value="1"/>
</dbReference>
<dbReference type="Proteomes" id="UP000069940">
    <property type="component" value="Unassembled WGS sequence"/>
</dbReference>
<evidence type="ECO:0000259" key="3">
    <source>
        <dbReference type="PROSITE" id="PS50994"/>
    </source>
</evidence>
<evidence type="ECO:0000256" key="2">
    <source>
        <dbReference type="SAM" id="MobiDB-lite"/>
    </source>
</evidence>
<dbReference type="InterPro" id="IPR012337">
    <property type="entry name" value="RNaseH-like_sf"/>
</dbReference>
<accession>A0ABM1XNJ3</accession>
<protein>
    <recommendedName>
        <fullName evidence="1">RNA-directed DNA polymerase</fullName>
        <ecNumber evidence="1">2.7.7.49</ecNumber>
    </recommendedName>
</protein>
<proteinExistence type="predicted"/>
<dbReference type="PANTHER" id="PTHR37984:SF11">
    <property type="entry name" value="INTEGRASE CATALYTIC DOMAIN-CONTAINING PROTEIN"/>
    <property type="match status" value="1"/>
</dbReference>
<dbReference type="InterPro" id="IPR036397">
    <property type="entry name" value="RNaseH_sf"/>
</dbReference>
<dbReference type="PANTHER" id="PTHR37984">
    <property type="entry name" value="PROTEIN CBG26694"/>
    <property type="match status" value="1"/>
</dbReference>
<dbReference type="InterPro" id="IPR050951">
    <property type="entry name" value="Retrovirus_Pol_polyprotein"/>
</dbReference>
<dbReference type="Gene3D" id="3.30.420.10">
    <property type="entry name" value="Ribonuclease H-like superfamily/Ribonuclease H"/>
    <property type="match status" value="1"/>
</dbReference>
<dbReference type="RefSeq" id="XP_062713944.1">
    <property type="nucleotide sequence ID" value="XM_062857960.1"/>
</dbReference>
<evidence type="ECO:0000313" key="5">
    <source>
        <dbReference type="Proteomes" id="UP000069940"/>
    </source>
</evidence>